<protein>
    <submittedName>
        <fullName evidence="3">SCP domain-containing protein</fullName>
    </submittedName>
</protein>
<accession>A0A183UUC5</accession>
<organism evidence="2 3">
    <name type="scientific">Toxocara canis</name>
    <name type="common">Canine roundworm</name>
    <dbReference type="NCBI Taxonomy" id="6265"/>
    <lineage>
        <taxon>Eukaryota</taxon>
        <taxon>Metazoa</taxon>
        <taxon>Ecdysozoa</taxon>
        <taxon>Nematoda</taxon>
        <taxon>Chromadorea</taxon>
        <taxon>Rhabditida</taxon>
        <taxon>Spirurina</taxon>
        <taxon>Ascaridomorpha</taxon>
        <taxon>Ascaridoidea</taxon>
        <taxon>Toxocaridae</taxon>
        <taxon>Toxocara</taxon>
    </lineage>
</organism>
<keyword evidence="2" id="KW-1185">Reference proteome</keyword>
<dbReference type="EMBL" id="UYWY01021115">
    <property type="protein sequence ID" value="VDM43416.1"/>
    <property type="molecule type" value="Genomic_DNA"/>
</dbReference>
<reference evidence="1 2" key="2">
    <citation type="submission" date="2018-11" db="EMBL/GenBank/DDBJ databases">
        <authorList>
            <consortium name="Pathogen Informatics"/>
        </authorList>
    </citation>
    <scope>NUCLEOTIDE SEQUENCE [LARGE SCALE GENOMIC DNA]</scope>
</reference>
<gene>
    <name evidence="1" type="ORF">TCNE_LOCUS12095</name>
</gene>
<evidence type="ECO:0000313" key="2">
    <source>
        <dbReference type="Proteomes" id="UP000050794"/>
    </source>
</evidence>
<name>A0A183UUC5_TOXCA</name>
<sequence>MYTACLLKAKGPMVQACCKRDRAGWVGQESECGCFAGGGRTRNSHYIRMQRTLHNVHLVDIAKSICSKCCVVNVRIYYLCNDAFCVKAIYAGRMWLSTMQLTNNSEQYYGSPVPFLYQHKPTKQSAVDWLTDTSSVMKQVDVGFPSGAIRMHVMLLPVAERYGVARQLRMSPAETDVRSLDAIPLMWHVVSLT</sequence>
<dbReference type="Proteomes" id="UP000050794">
    <property type="component" value="Unassembled WGS sequence"/>
</dbReference>
<proteinExistence type="predicted"/>
<evidence type="ECO:0000313" key="3">
    <source>
        <dbReference type="WBParaSite" id="TCNE_0001209501-mRNA-1"/>
    </source>
</evidence>
<dbReference type="WBParaSite" id="TCNE_0001209501-mRNA-1">
    <property type="protein sequence ID" value="TCNE_0001209501-mRNA-1"/>
    <property type="gene ID" value="TCNE_0001209501"/>
</dbReference>
<reference evidence="3" key="1">
    <citation type="submission" date="2016-06" db="UniProtKB">
        <authorList>
            <consortium name="WormBaseParasite"/>
        </authorList>
    </citation>
    <scope>IDENTIFICATION</scope>
</reference>
<dbReference type="AlphaFoldDB" id="A0A183UUC5"/>
<evidence type="ECO:0000313" key="1">
    <source>
        <dbReference type="EMBL" id="VDM43416.1"/>
    </source>
</evidence>